<dbReference type="Proteomes" id="UP001458880">
    <property type="component" value="Unassembled WGS sequence"/>
</dbReference>
<accession>A0AAW1N6A2</accession>
<reference evidence="1 2" key="1">
    <citation type="journal article" date="2024" name="BMC Genomics">
        <title>De novo assembly and annotation of Popillia japonica's genome with initial clues to its potential as an invasive pest.</title>
        <authorList>
            <person name="Cucini C."/>
            <person name="Boschi S."/>
            <person name="Funari R."/>
            <person name="Cardaioli E."/>
            <person name="Iannotti N."/>
            <person name="Marturano G."/>
            <person name="Paoli F."/>
            <person name="Bruttini M."/>
            <person name="Carapelli A."/>
            <person name="Frati F."/>
            <person name="Nardi F."/>
        </authorList>
    </citation>
    <scope>NUCLEOTIDE SEQUENCE [LARGE SCALE GENOMIC DNA]</scope>
    <source>
        <strain evidence="1">DMR45628</strain>
    </source>
</reference>
<organism evidence="1 2">
    <name type="scientific">Popillia japonica</name>
    <name type="common">Japanese beetle</name>
    <dbReference type="NCBI Taxonomy" id="7064"/>
    <lineage>
        <taxon>Eukaryota</taxon>
        <taxon>Metazoa</taxon>
        <taxon>Ecdysozoa</taxon>
        <taxon>Arthropoda</taxon>
        <taxon>Hexapoda</taxon>
        <taxon>Insecta</taxon>
        <taxon>Pterygota</taxon>
        <taxon>Neoptera</taxon>
        <taxon>Endopterygota</taxon>
        <taxon>Coleoptera</taxon>
        <taxon>Polyphaga</taxon>
        <taxon>Scarabaeiformia</taxon>
        <taxon>Scarabaeidae</taxon>
        <taxon>Rutelinae</taxon>
        <taxon>Popillia</taxon>
    </lineage>
</organism>
<keyword evidence="2" id="KW-1185">Reference proteome</keyword>
<dbReference type="AlphaFoldDB" id="A0AAW1N6A2"/>
<evidence type="ECO:0000313" key="2">
    <source>
        <dbReference type="Proteomes" id="UP001458880"/>
    </source>
</evidence>
<dbReference type="EMBL" id="JASPKY010000014">
    <property type="protein sequence ID" value="KAK9753374.1"/>
    <property type="molecule type" value="Genomic_DNA"/>
</dbReference>
<name>A0AAW1N6A2_POPJA</name>
<evidence type="ECO:0000313" key="1">
    <source>
        <dbReference type="EMBL" id="KAK9753374.1"/>
    </source>
</evidence>
<gene>
    <name evidence="1" type="ORF">QE152_g3516</name>
</gene>
<proteinExistence type="predicted"/>
<comment type="caution">
    <text evidence="1">The sequence shown here is derived from an EMBL/GenBank/DDBJ whole genome shotgun (WGS) entry which is preliminary data.</text>
</comment>
<sequence length="133" mass="15228">MDDIKDLENLILVNIPNTKTNKPRSFTILGDVYINLYREYAALRPKDINFTRFFIKFQNGKCHKVVMGIHKISSVAKDIASYLKLPNPSQYHKVVMGIHKISSVAKDIASYLKLPNPSQYTGPVVFDERQQLC</sequence>
<protein>
    <submittedName>
        <fullName evidence="1">Uncharacterized protein</fullName>
    </submittedName>
</protein>